<evidence type="ECO:0000313" key="2">
    <source>
        <dbReference type="EMBL" id="JAE11023.1"/>
    </source>
</evidence>
<proteinExistence type="predicted"/>
<protein>
    <submittedName>
        <fullName evidence="2">Uncharacterized protein</fullName>
    </submittedName>
</protein>
<name>A0A0A9FRV3_ARUDO</name>
<evidence type="ECO:0000256" key="1">
    <source>
        <dbReference type="SAM" id="MobiDB-lite"/>
    </source>
</evidence>
<dbReference type="EMBL" id="GBRH01186873">
    <property type="protein sequence ID" value="JAE11023.1"/>
    <property type="molecule type" value="Transcribed_RNA"/>
</dbReference>
<sequence>MRRAVPRRRGDHDACVCRAGGQALVGVGPAASSGYGPGGGRRHRSGPPWRSGQRRSQTSASSAGGFHGQ</sequence>
<dbReference type="AlphaFoldDB" id="A0A0A9FRV3"/>
<reference evidence="2" key="2">
    <citation type="journal article" date="2015" name="Data Brief">
        <title>Shoot transcriptome of the giant reed, Arundo donax.</title>
        <authorList>
            <person name="Barrero R.A."/>
            <person name="Guerrero F.D."/>
            <person name="Moolhuijzen P."/>
            <person name="Goolsby J.A."/>
            <person name="Tidwell J."/>
            <person name="Bellgard S.E."/>
            <person name="Bellgard M.I."/>
        </authorList>
    </citation>
    <scope>NUCLEOTIDE SEQUENCE</scope>
    <source>
        <tissue evidence="2">Shoot tissue taken approximately 20 cm above the soil surface</tissue>
    </source>
</reference>
<feature type="region of interest" description="Disordered" evidence="1">
    <location>
        <begin position="26"/>
        <end position="69"/>
    </location>
</feature>
<organism evidence="2">
    <name type="scientific">Arundo donax</name>
    <name type="common">Giant reed</name>
    <name type="synonym">Donax arundinaceus</name>
    <dbReference type="NCBI Taxonomy" id="35708"/>
    <lineage>
        <taxon>Eukaryota</taxon>
        <taxon>Viridiplantae</taxon>
        <taxon>Streptophyta</taxon>
        <taxon>Embryophyta</taxon>
        <taxon>Tracheophyta</taxon>
        <taxon>Spermatophyta</taxon>
        <taxon>Magnoliopsida</taxon>
        <taxon>Liliopsida</taxon>
        <taxon>Poales</taxon>
        <taxon>Poaceae</taxon>
        <taxon>PACMAD clade</taxon>
        <taxon>Arundinoideae</taxon>
        <taxon>Arundineae</taxon>
        <taxon>Arundo</taxon>
    </lineage>
</organism>
<accession>A0A0A9FRV3</accession>
<reference evidence="2" key="1">
    <citation type="submission" date="2014-09" db="EMBL/GenBank/DDBJ databases">
        <authorList>
            <person name="Magalhaes I.L.F."/>
            <person name="Oliveira U."/>
            <person name="Santos F.R."/>
            <person name="Vidigal T.H.D.A."/>
            <person name="Brescovit A.D."/>
            <person name="Santos A.J."/>
        </authorList>
    </citation>
    <scope>NUCLEOTIDE SEQUENCE</scope>
    <source>
        <tissue evidence="2">Shoot tissue taken approximately 20 cm above the soil surface</tissue>
    </source>
</reference>